<dbReference type="InterPro" id="IPR012906">
    <property type="entry name" value="PaaX-like_N"/>
</dbReference>
<dbReference type="Pfam" id="PF08223">
    <property type="entry name" value="PaaX_C"/>
    <property type="match status" value="1"/>
</dbReference>
<dbReference type="RefSeq" id="WP_227564811.1">
    <property type="nucleotide sequence ID" value="NZ_CP101989.1"/>
</dbReference>
<dbReference type="InterPro" id="IPR048846">
    <property type="entry name" value="PaaX-like_central"/>
</dbReference>
<dbReference type="Pfam" id="PF07848">
    <property type="entry name" value="PaaX"/>
    <property type="match status" value="1"/>
</dbReference>
<protein>
    <submittedName>
        <fullName evidence="4">PadR family transcriptional regulator</fullName>
    </submittedName>
</protein>
<feature type="domain" description="Transcriptional repressor PaaX-like C-terminal" evidence="2">
    <location>
        <begin position="195"/>
        <end position="273"/>
    </location>
</feature>
<dbReference type="InterPro" id="IPR013225">
    <property type="entry name" value="PaaX_C"/>
</dbReference>
<evidence type="ECO:0000313" key="4">
    <source>
        <dbReference type="EMBL" id="UUI65516.1"/>
    </source>
</evidence>
<dbReference type="PIRSF" id="PIRSF020623">
    <property type="entry name" value="PaaX"/>
    <property type="match status" value="1"/>
</dbReference>
<accession>A0ABY5K7Y8</accession>
<evidence type="ECO:0000259" key="3">
    <source>
        <dbReference type="Pfam" id="PF20803"/>
    </source>
</evidence>
<reference evidence="4 5" key="1">
    <citation type="submission" date="2022-07" db="EMBL/GenBank/DDBJ databases">
        <title>Novel species in genus cellulomonas.</title>
        <authorList>
            <person name="Ye L."/>
        </authorList>
    </citation>
    <scope>NUCLEOTIDE SEQUENCE [LARGE SCALE GENOMIC DNA]</scope>
    <source>
        <strain evidence="5">zg-Y908</strain>
    </source>
</reference>
<feature type="domain" description="Transcriptional repressor PaaX-like N-terminal" evidence="1">
    <location>
        <begin position="37"/>
        <end position="86"/>
    </location>
</feature>
<evidence type="ECO:0000259" key="2">
    <source>
        <dbReference type="Pfam" id="PF08223"/>
    </source>
</evidence>
<feature type="domain" description="Transcriptional repressor PaaX-like central Cas2-like" evidence="3">
    <location>
        <begin position="112"/>
        <end position="155"/>
    </location>
</feature>
<dbReference type="Gene3D" id="3.30.70.2650">
    <property type="match status" value="1"/>
</dbReference>
<dbReference type="InterPro" id="IPR011965">
    <property type="entry name" value="PaaX_trns_reg"/>
</dbReference>
<dbReference type="Gene3D" id="1.10.10.10">
    <property type="entry name" value="Winged helix-like DNA-binding domain superfamily/Winged helix DNA-binding domain"/>
    <property type="match status" value="1"/>
</dbReference>
<sequence length="280" mass="30221">MSTPLEGAPAPDGAAARRRPEQLLLAFTGELMLAGGAGPVPAAVLISVLGELGAGEAATRAALTRMAGRGLLAPVRVGRTVAYGLTPQSERVLGEARDRVFDDDPFAPRGTGWTLVSFSVPETRRDVRHRVRAQLVWAGFGLLRDGLWIAPGEVDVAQALGGVRDEDPDEGVELLAFRAHEVPGFSAASSVRTAWRLEEMRQRHEQFQERWAGREPDVAHALRDVTALVADWLDLLRAVPRLPAEHLAVDWPGARSVGTFRRLHAALAGPARAELARRLS</sequence>
<name>A0ABY5K7Y8_9CELL</name>
<proteinExistence type="predicted"/>
<dbReference type="Proteomes" id="UP001317322">
    <property type="component" value="Chromosome"/>
</dbReference>
<dbReference type="EMBL" id="CP101989">
    <property type="protein sequence ID" value="UUI65516.1"/>
    <property type="molecule type" value="Genomic_DNA"/>
</dbReference>
<dbReference type="Pfam" id="PF20803">
    <property type="entry name" value="PaaX_M"/>
    <property type="match status" value="1"/>
</dbReference>
<dbReference type="PANTHER" id="PTHR30319:SF1">
    <property type="entry name" value="TRANSCRIPTIONAL REPRESSOR PAAX"/>
    <property type="match status" value="1"/>
</dbReference>
<gene>
    <name evidence="4" type="ORF">NP075_01890</name>
</gene>
<evidence type="ECO:0000259" key="1">
    <source>
        <dbReference type="Pfam" id="PF07848"/>
    </source>
</evidence>
<keyword evidence="5" id="KW-1185">Reference proteome</keyword>
<dbReference type="PANTHER" id="PTHR30319">
    <property type="entry name" value="PHENYLACETIC ACID REGULATOR-RELATED TRANSCRIPTIONAL REPRESSOR"/>
    <property type="match status" value="1"/>
</dbReference>
<organism evidence="4 5">
    <name type="scientific">Cellulomonas wangsupingiae</name>
    <dbReference type="NCBI Taxonomy" id="2968085"/>
    <lineage>
        <taxon>Bacteria</taxon>
        <taxon>Bacillati</taxon>
        <taxon>Actinomycetota</taxon>
        <taxon>Actinomycetes</taxon>
        <taxon>Micrococcales</taxon>
        <taxon>Cellulomonadaceae</taxon>
        <taxon>Cellulomonas</taxon>
    </lineage>
</organism>
<dbReference type="InterPro" id="IPR036388">
    <property type="entry name" value="WH-like_DNA-bd_sf"/>
</dbReference>
<evidence type="ECO:0000313" key="5">
    <source>
        <dbReference type="Proteomes" id="UP001317322"/>
    </source>
</evidence>